<dbReference type="Proteomes" id="UP000075243">
    <property type="component" value="Chromosome 6"/>
</dbReference>
<evidence type="ECO:0008006" key="3">
    <source>
        <dbReference type="Google" id="ProtNLM"/>
    </source>
</evidence>
<sequence length="158" mass="18713">MNNGDLLDLKAEESGLLEEEVVQRAEWRAQFCHLMSMKDSLLCQKSRLKWLREGDANTSFFHGYINKRRLKNEIRALLINNVWYREPVTMKEGVQSYFEQHFEEKMHNRPDATMLILPFSEEEVKEAVWDCEGAKSPGPNGYNFNFIKDFWDILKTDF</sequence>
<evidence type="ECO:0000313" key="1">
    <source>
        <dbReference type="EMBL" id="KYP67312.1"/>
    </source>
</evidence>
<dbReference type="OMA" id="IPQCIND"/>
<accession>A0A151TJT0</accession>
<dbReference type="Gramene" id="C.cajan_13231.t">
    <property type="protein sequence ID" value="C.cajan_13231.t"/>
    <property type="gene ID" value="C.cajan_13231"/>
</dbReference>
<proteinExistence type="predicted"/>
<dbReference type="EMBL" id="CM003608">
    <property type="protein sequence ID" value="KYP67312.1"/>
    <property type="molecule type" value="Genomic_DNA"/>
</dbReference>
<keyword evidence="2" id="KW-1185">Reference proteome</keyword>
<dbReference type="STRING" id="3821.A0A151TJT0"/>
<protein>
    <recommendedName>
        <fullName evidence="3">LINE-1 reverse transcriptase isogeny</fullName>
    </recommendedName>
</protein>
<name>A0A151TJT0_CAJCA</name>
<dbReference type="AlphaFoldDB" id="A0A151TJT0"/>
<gene>
    <name evidence="1" type="ORF">KK1_013639</name>
</gene>
<evidence type="ECO:0000313" key="2">
    <source>
        <dbReference type="Proteomes" id="UP000075243"/>
    </source>
</evidence>
<reference evidence="1 2" key="1">
    <citation type="journal article" date="2012" name="Nat. Biotechnol.">
        <title>Draft genome sequence of pigeonpea (Cajanus cajan), an orphan legume crop of resource-poor farmers.</title>
        <authorList>
            <person name="Varshney R.K."/>
            <person name="Chen W."/>
            <person name="Li Y."/>
            <person name="Bharti A.K."/>
            <person name="Saxena R.K."/>
            <person name="Schlueter J.A."/>
            <person name="Donoghue M.T."/>
            <person name="Azam S."/>
            <person name="Fan G."/>
            <person name="Whaley A.M."/>
            <person name="Farmer A.D."/>
            <person name="Sheridan J."/>
            <person name="Iwata A."/>
            <person name="Tuteja R."/>
            <person name="Penmetsa R.V."/>
            <person name="Wu W."/>
            <person name="Upadhyaya H.D."/>
            <person name="Yang S.P."/>
            <person name="Shah T."/>
            <person name="Saxena K.B."/>
            <person name="Michael T."/>
            <person name="McCombie W.R."/>
            <person name="Yang B."/>
            <person name="Zhang G."/>
            <person name="Yang H."/>
            <person name="Wang J."/>
            <person name="Spillane C."/>
            <person name="Cook D.R."/>
            <person name="May G.D."/>
            <person name="Xu X."/>
            <person name="Jackson S.A."/>
        </authorList>
    </citation>
    <scope>NUCLEOTIDE SEQUENCE [LARGE SCALE GENOMIC DNA]</scope>
    <source>
        <strain evidence="2">cv. Asha</strain>
    </source>
</reference>
<organism evidence="1 2">
    <name type="scientific">Cajanus cajan</name>
    <name type="common">Pigeon pea</name>
    <name type="synonym">Cajanus indicus</name>
    <dbReference type="NCBI Taxonomy" id="3821"/>
    <lineage>
        <taxon>Eukaryota</taxon>
        <taxon>Viridiplantae</taxon>
        <taxon>Streptophyta</taxon>
        <taxon>Embryophyta</taxon>
        <taxon>Tracheophyta</taxon>
        <taxon>Spermatophyta</taxon>
        <taxon>Magnoliopsida</taxon>
        <taxon>eudicotyledons</taxon>
        <taxon>Gunneridae</taxon>
        <taxon>Pentapetalae</taxon>
        <taxon>rosids</taxon>
        <taxon>fabids</taxon>
        <taxon>Fabales</taxon>
        <taxon>Fabaceae</taxon>
        <taxon>Papilionoideae</taxon>
        <taxon>50 kb inversion clade</taxon>
        <taxon>NPAAA clade</taxon>
        <taxon>indigoferoid/millettioid clade</taxon>
        <taxon>Phaseoleae</taxon>
        <taxon>Cajanus</taxon>
    </lineage>
</organism>